<evidence type="ECO:0000313" key="9">
    <source>
        <dbReference type="EMBL" id="KAL2726685.1"/>
    </source>
</evidence>
<comment type="similarity">
    <text evidence="2">Belongs to the corazonin family.</text>
</comment>
<feature type="region of interest" description="Disordered" evidence="8">
    <location>
        <begin position="211"/>
        <end position="243"/>
    </location>
</feature>
<keyword evidence="4" id="KW-0964">Secreted</keyword>
<dbReference type="AlphaFoldDB" id="A0ABD2B1U5"/>
<evidence type="ECO:0000256" key="4">
    <source>
        <dbReference type="ARBA" id="ARBA00022525"/>
    </source>
</evidence>
<evidence type="ECO:0000256" key="8">
    <source>
        <dbReference type="SAM" id="MobiDB-lite"/>
    </source>
</evidence>
<dbReference type="Proteomes" id="UP001607302">
    <property type="component" value="Unassembled WGS sequence"/>
</dbReference>
<keyword evidence="7" id="KW-0527">Neuropeptide</keyword>
<dbReference type="GO" id="GO:0007218">
    <property type="term" value="P:neuropeptide signaling pathway"/>
    <property type="evidence" value="ECO:0007669"/>
    <property type="project" value="UniProtKB-KW"/>
</dbReference>
<dbReference type="InterPro" id="IPR020190">
    <property type="entry name" value="Procorazonin"/>
</dbReference>
<feature type="compositionally biased region" description="Gly residues" evidence="8">
    <location>
        <begin position="211"/>
        <end position="241"/>
    </location>
</feature>
<dbReference type="Pfam" id="PF17308">
    <property type="entry name" value="Corazonin"/>
    <property type="match status" value="1"/>
</dbReference>
<dbReference type="EMBL" id="JAUDFV010000133">
    <property type="protein sequence ID" value="KAL2726685.1"/>
    <property type="molecule type" value="Genomic_DNA"/>
</dbReference>
<name>A0ABD2B1U5_VESSQ</name>
<keyword evidence="10" id="KW-1185">Reference proteome</keyword>
<evidence type="ECO:0000256" key="2">
    <source>
        <dbReference type="ARBA" id="ARBA00009635"/>
    </source>
</evidence>
<evidence type="ECO:0000256" key="7">
    <source>
        <dbReference type="ARBA" id="ARBA00023320"/>
    </source>
</evidence>
<organism evidence="9 10">
    <name type="scientific">Vespula squamosa</name>
    <name type="common">Southern yellow jacket</name>
    <name type="synonym">Wasp</name>
    <dbReference type="NCBI Taxonomy" id="30214"/>
    <lineage>
        <taxon>Eukaryota</taxon>
        <taxon>Metazoa</taxon>
        <taxon>Ecdysozoa</taxon>
        <taxon>Arthropoda</taxon>
        <taxon>Hexapoda</taxon>
        <taxon>Insecta</taxon>
        <taxon>Pterygota</taxon>
        <taxon>Neoptera</taxon>
        <taxon>Endopterygota</taxon>
        <taxon>Hymenoptera</taxon>
        <taxon>Apocrita</taxon>
        <taxon>Aculeata</taxon>
        <taxon>Vespoidea</taxon>
        <taxon>Vespidae</taxon>
        <taxon>Vespinae</taxon>
        <taxon>Vespula</taxon>
    </lineage>
</organism>
<comment type="subcellular location">
    <subcellularLocation>
        <location evidence="1">Secreted</location>
    </subcellularLocation>
</comment>
<evidence type="ECO:0000256" key="6">
    <source>
        <dbReference type="ARBA" id="ARBA00022815"/>
    </source>
</evidence>
<evidence type="ECO:0000256" key="5">
    <source>
        <dbReference type="ARBA" id="ARBA00022729"/>
    </source>
</evidence>
<dbReference type="GO" id="GO:0005576">
    <property type="term" value="C:extracellular region"/>
    <property type="evidence" value="ECO:0007669"/>
    <property type="project" value="UniProtKB-SubCell"/>
</dbReference>
<accession>A0ABD2B1U5</accession>
<evidence type="ECO:0000313" key="10">
    <source>
        <dbReference type="Proteomes" id="UP001607302"/>
    </source>
</evidence>
<proteinExistence type="inferred from homology"/>
<evidence type="ECO:0000256" key="3">
    <source>
        <dbReference type="ARBA" id="ARBA00014144"/>
    </source>
</evidence>
<keyword evidence="5" id="KW-0732">Signal</keyword>
<evidence type="ECO:0000256" key="1">
    <source>
        <dbReference type="ARBA" id="ARBA00004613"/>
    </source>
</evidence>
<gene>
    <name evidence="9" type="ORF">V1478_006963</name>
</gene>
<protein>
    <recommendedName>
        <fullName evidence="3">Pro-corazonin</fullName>
    </recommendedName>
</protein>
<comment type="caution">
    <text evidence="9">The sequence shown here is derived from an EMBL/GenBank/DDBJ whole genome shotgun (WGS) entry which is preliminary data.</text>
</comment>
<sequence length="291" mass="32133">MTATTPAWKRSSRFRTEHVLVNVSFEKYQKEKKREKEMKNLSLEQGHGISLIKASRGTFDSIVTEVLDRHRSASCASYCSFFEIFKMAASYSTTIVLVLSFVTTNVLSQTFQYSHGWTNGKRTLTDVNSRFSYPPASSWTKNLLDSQFDDLQSPSTLSSPTATATTMTTTTHCNIQKMRLFFQGNNNEALYLVPCETSALRKNLPIIVNGGDGGGSGSSGSGGSDTGGSSIGDSDGGGSDGRGCWIENTSKRRLFRSVVCRPSFVLRHDGERRTRKPAPSTFDFWVAKLHE</sequence>
<reference evidence="9 10" key="1">
    <citation type="journal article" date="2024" name="Ann. Entomol. Soc. Am.">
        <title>Genomic analyses of the southern and eastern yellowjacket wasps (Hymenoptera: Vespidae) reveal evolutionary signatures of social life.</title>
        <authorList>
            <person name="Catto M.A."/>
            <person name="Caine P.B."/>
            <person name="Orr S.E."/>
            <person name="Hunt B.G."/>
            <person name="Goodisman M.A.D."/>
        </authorList>
    </citation>
    <scope>NUCLEOTIDE SEQUENCE [LARGE SCALE GENOMIC DNA]</scope>
    <source>
        <strain evidence="9">233</strain>
        <tissue evidence="9">Head and thorax</tissue>
    </source>
</reference>
<keyword evidence="6" id="KW-0027">Amidation</keyword>